<sequence length="265" mass="29414">MACLGRPLATACPAREVRRPSRPGDTETGLTDRSHRISLSGLIQVNQRRLMSRNLTPLALTVLRMLCDGPMHPYEMQQRIRWHAYDHAVKVTHGSLYHTVDRLASSGLIEPVETNREGRRPERTVYAVTPSGRDAACDRLAELLAAPGEEFPLFGAALAFVNLLPVDEVARHLRNRGVTLEALIAGHQASYESLRKRGLARFKLLDLELSIARQRAELDFTQSLVDDLDAGRLTFEDDGDSESACPQRHPYEDAPGHGAHAEENA</sequence>
<comment type="caution">
    <text evidence="3">The sequence shown here is derived from an EMBL/GenBank/DDBJ whole genome shotgun (WGS) entry which is preliminary data.</text>
</comment>
<dbReference type="SUPFAM" id="SSF46785">
    <property type="entry name" value="Winged helix' DNA-binding domain"/>
    <property type="match status" value="1"/>
</dbReference>
<dbReference type="InterPro" id="IPR005149">
    <property type="entry name" value="Tscrpt_reg_PadR_N"/>
</dbReference>
<evidence type="ECO:0000313" key="4">
    <source>
        <dbReference type="Proteomes" id="UP000282674"/>
    </source>
</evidence>
<dbReference type="Pfam" id="PF03551">
    <property type="entry name" value="PadR"/>
    <property type="match status" value="1"/>
</dbReference>
<organism evidence="3 4">
    <name type="scientific">Actinomadura harenae</name>
    <dbReference type="NCBI Taxonomy" id="2483351"/>
    <lineage>
        <taxon>Bacteria</taxon>
        <taxon>Bacillati</taxon>
        <taxon>Actinomycetota</taxon>
        <taxon>Actinomycetes</taxon>
        <taxon>Streptosporangiales</taxon>
        <taxon>Thermomonosporaceae</taxon>
        <taxon>Actinomadura</taxon>
    </lineage>
</organism>
<protein>
    <submittedName>
        <fullName evidence="3">PadR family transcriptional regulator</fullName>
    </submittedName>
</protein>
<dbReference type="PANTHER" id="PTHR33169:SF27">
    <property type="entry name" value="TRANSCRIPTIONAL REGULATOR PADR FAMILY PROTEIN"/>
    <property type="match status" value="1"/>
</dbReference>
<dbReference type="AlphaFoldDB" id="A0A3M2LQP9"/>
<name>A0A3M2LQP9_9ACTN</name>
<feature type="region of interest" description="Disordered" evidence="1">
    <location>
        <begin position="236"/>
        <end position="265"/>
    </location>
</feature>
<proteinExistence type="predicted"/>
<dbReference type="Gene3D" id="1.10.10.10">
    <property type="entry name" value="Winged helix-like DNA-binding domain superfamily/Winged helix DNA-binding domain"/>
    <property type="match status" value="1"/>
</dbReference>
<feature type="domain" description="Transcription regulator PadR N-terminal" evidence="2">
    <location>
        <begin position="62"/>
        <end position="135"/>
    </location>
</feature>
<evidence type="ECO:0000259" key="2">
    <source>
        <dbReference type="Pfam" id="PF03551"/>
    </source>
</evidence>
<dbReference type="InterPro" id="IPR052509">
    <property type="entry name" value="Metal_resp_DNA-bind_regulator"/>
</dbReference>
<dbReference type="InterPro" id="IPR036388">
    <property type="entry name" value="WH-like_DNA-bd_sf"/>
</dbReference>
<evidence type="ECO:0000313" key="3">
    <source>
        <dbReference type="EMBL" id="RMI38873.1"/>
    </source>
</evidence>
<dbReference type="InterPro" id="IPR036390">
    <property type="entry name" value="WH_DNA-bd_sf"/>
</dbReference>
<dbReference type="Proteomes" id="UP000282674">
    <property type="component" value="Unassembled WGS sequence"/>
</dbReference>
<reference evidence="3 4" key="1">
    <citation type="submission" date="2018-10" db="EMBL/GenBank/DDBJ databases">
        <title>Isolation from soil.</title>
        <authorList>
            <person name="Hu J."/>
        </authorList>
    </citation>
    <scope>NUCLEOTIDE SEQUENCE [LARGE SCALE GENOMIC DNA]</scope>
    <source>
        <strain evidence="3 4">NEAU-Ht49</strain>
    </source>
</reference>
<dbReference type="PANTHER" id="PTHR33169">
    <property type="entry name" value="PADR-FAMILY TRANSCRIPTIONAL REGULATOR"/>
    <property type="match status" value="1"/>
</dbReference>
<dbReference type="EMBL" id="RFFG01000077">
    <property type="protein sequence ID" value="RMI38873.1"/>
    <property type="molecule type" value="Genomic_DNA"/>
</dbReference>
<accession>A0A3M2LQP9</accession>
<keyword evidence="4" id="KW-1185">Reference proteome</keyword>
<feature type="compositionally biased region" description="Basic and acidic residues" evidence="1">
    <location>
        <begin position="249"/>
        <end position="265"/>
    </location>
</feature>
<gene>
    <name evidence="3" type="ORF">EBO15_31340</name>
</gene>
<evidence type="ECO:0000256" key="1">
    <source>
        <dbReference type="SAM" id="MobiDB-lite"/>
    </source>
</evidence>